<organism evidence="3">
    <name type="scientific">Emiliania huxleyi</name>
    <name type="common">Coccolithophore</name>
    <name type="synonym">Pontosphaera huxleyi</name>
    <dbReference type="NCBI Taxonomy" id="2903"/>
    <lineage>
        <taxon>Eukaryota</taxon>
        <taxon>Haptista</taxon>
        <taxon>Haptophyta</taxon>
        <taxon>Prymnesiophyceae</taxon>
        <taxon>Isochrysidales</taxon>
        <taxon>Noelaerhabdaceae</taxon>
        <taxon>Emiliania</taxon>
    </lineage>
</organism>
<keyword evidence="2" id="KW-0812">Transmembrane</keyword>
<dbReference type="AlphaFoldDB" id="A0A7S3RXQ8"/>
<feature type="compositionally biased region" description="Pro residues" evidence="1">
    <location>
        <begin position="15"/>
        <end position="24"/>
    </location>
</feature>
<accession>A0A7S3RXQ8</accession>
<name>A0A7S3RXQ8_EMIHU</name>
<evidence type="ECO:0000313" key="3">
    <source>
        <dbReference type="EMBL" id="CAE0538055.1"/>
    </source>
</evidence>
<keyword evidence="2" id="KW-0472">Membrane</keyword>
<sequence>MPRPIVPYKDLPAKSPAPPQPTAPQPSKHYLELKRNQSAAAGAAPARAKRRSESAELPRSPDGYARLHDPAPSPVSSVESSPAAARGIGVARDMGALPRGMELLSGPSRTLCLAIGSLERSPGLLRFVRPLAYFTFFAMIAMLGAVSLAFVWTPGYRYYVATHPLNLTAAELVAREERLGPALPEGCQAFEKNSDRVTDTFATALDVALKTPFEVDALPADPQKLGPGSRLLLDELVVDEVHHGRWVFGVCWDSPWYRTLPDQAVLRLRRIGLTATLTMRITQWLPLVGWCHVTTGLATVRGLGTIYLDDVDLEHLAEPVQACTGEFDLHVDSVTLHGMPGARGRKFDVTNTARKQLAGVDLASLFPIQDVLCYGEGAHSLAELREKREAEGKPPLATLSVEEVEAELGAGGAVPFAMLLNAHVRDAMPLIHLGASVALGGAAVLVAASLAALLCAVLGVAAFINESPSAILRVGLAATAAASLLLLLGWSNPFPAAVGCFGALVLLGAWRVLVCGFGQLRAALCSPWRALLLALSAGSAAYAGKAAYALLAIRRDIDVELPGAQLEDGSECSTLADCTTGERPLLLLGGLTAAAAGMAIALAPLCVATTLWGLCSLGGAVGKVAPEAAASRDAGKAASTEERIRARLDAFEALDGRLNGLPRCYVYMLAAIALSGFVLVFLALEWSRQLNSRTHYAGALT</sequence>
<feature type="transmembrane region" description="Helical" evidence="2">
    <location>
        <begin position="430"/>
        <end position="463"/>
    </location>
</feature>
<feature type="transmembrane region" description="Helical" evidence="2">
    <location>
        <begin position="585"/>
        <end position="614"/>
    </location>
</feature>
<evidence type="ECO:0000256" key="2">
    <source>
        <dbReference type="SAM" id="Phobius"/>
    </source>
</evidence>
<gene>
    <name evidence="3" type="ORF">EHUX00137_LOCUS10073</name>
</gene>
<reference evidence="3" key="1">
    <citation type="submission" date="2021-01" db="EMBL/GenBank/DDBJ databases">
        <authorList>
            <person name="Corre E."/>
            <person name="Pelletier E."/>
            <person name="Niang G."/>
            <person name="Scheremetjew M."/>
            <person name="Finn R."/>
            <person name="Kale V."/>
            <person name="Holt S."/>
            <person name="Cochrane G."/>
            <person name="Meng A."/>
            <person name="Brown T."/>
            <person name="Cohen L."/>
        </authorList>
    </citation>
    <scope>NUCLEOTIDE SEQUENCE</scope>
    <source>
        <strain evidence="3">379</strain>
    </source>
</reference>
<protein>
    <submittedName>
        <fullName evidence="3">Uncharacterized protein</fullName>
    </submittedName>
</protein>
<feature type="transmembrane region" description="Helical" evidence="2">
    <location>
        <begin position="530"/>
        <end position="553"/>
    </location>
</feature>
<feature type="transmembrane region" description="Helical" evidence="2">
    <location>
        <begin position="496"/>
        <end position="518"/>
    </location>
</feature>
<feature type="region of interest" description="Disordered" evidence="1">
    <location>
        <begin position="1"/>
        <end position="82"/>
    </location>
</feature>
<feature type="transmembrane region" description="Helical" evidence="2">
    <location>
        <begin position="131"/>
        <end position="152"/>
    </location>
</feature>
<proteinExistence type="predicted"/>
<keyword evidence="2" id="KW-1133">Transmembrane helix</keyword>
<feature type="transmembrane region" description="Helical" evidence="2">
    <location>
        <begin position="664"/>
        <end position="684"/>
    </location>
</feature>
<dbReference type="EMBL" id="HBIR01013684">
    <property type="protein sequence ID" value="CAE0538055.1"/>
    <property type="molecule type" value="Transcribed_RNA"/>
</dbReference>
<feature type="transmembrane region" description="Helical" evidence="2">
    <location>
        <begin position="470"/>
        <end position="490"/>
    </location>
</feature>
<evidence type="ECO:0000256" key="1">
    <source>
        <dbReference type="SAM" id="MobiDB-lite"/>
    </source>
</evidence>